<evidence type="ECO:0000259" key="2">
    <source>
        <dbReference type="SMART" id="SM00943"/>
    </source>
</evidence>
<dbReference type="EMBL" id="JAGDYL010000032">
    <property type="protein sequence ID" value="MBO1806421.1"/>
    <property type="molecule type" value="Genomic_DNA"/>
</dbReference>
<feature type="domain" description="DNA primase/polymerase bifunctional N-terminal" evidence="2">
    <location>
        <begin position="25"/>
        <end position="195"/>
    </location>
</feature>
<dbReference type="SMART" id="SM00942">
    <property type="entry name" value="PriCT_1"/>
    <property type="match status" value="1"/>
</dbReference>
<feature type="domain" description="Primase C-terminal 1" evidence="1">
    <location>
        <begin position="220"/>
        <end position="283"/>
    </location>
</feature>
<accession>A0A939S017</accession>
<dbReference type="AlphaFoldDB" id="A0A939S017"/>
<name>A0A939S017_9MICO</name>
<organism evidence="3 4">
    <name type="scientific">Leucobacter ruminantium</name>
    <dbReference type="NCBI Taxonomy" id="1289170"/>
    <lineage>
        <taxon>Bacteria</taxon>
        <taxon>Bacillati</taxon>
        <taxon>Actinomycetota</taxon>
        <taxon>Actinomycetes</taxon>
        <taxon>Micrococcales</taxon>
        <taxon>Microbacteriaceae</taxon>
        <taxon>Leucobacter</taxon>
    </lineage>
</organism>
<evidence type="ECO:0000313" key="4">
    <source>
        <dbReference type="Proteomes" id="UP000664398"/>
    </source>
</evidence>
<dbReference type="Pfam" id="PF09250">
    <property type="entry name" value="Prim-Pol"/>
    <property type="match status" value="1"/>
</dbReference>
<keyword evidence="4" id="KW-1185">Reference proteome</keyword>
<comment type="caution">
    <text evidence="3">The sequence shown here is derived from an EMBL/GenBank/DDBJ whole genome shotgun (WGS) entry which is preliminary data.</text>
</comment>
<proteinExistence type="predicted"/>
<gene>
    <name evidence="3" type="ORF">J4H91_14025</name>
</gene>
<dbReference type="SUPFAM" id="SSF56747">
    <property type="entry name" value="Prim-pol domain"/>
    <property type="match status" value="1"/>
</dbReference>
<dbReference type="SMART" id="SM00943">
    <property type="entry name" value="Prim-Pol"/>
    <property type="match status" value="1"/>
</dbReference>
<dbReference type="Proteomes" id="UP000664398">
    <property type="component" value="Unassembled WGS sequence"/>
</dbReference>
<dbReference type="InterPro" id="IPR014820">
    <property type="entry name" value="PriCT_1"/>
</dbReference>
<evidence type="ECO:0000313" key="3">
    <source>
        <dbReference type="EMBL" id="MBO1806421.1"/>
    </source>
</evidence>
<dbReference type="CDD" id="cd04859">
    <property type="entry name" value="Prim_Pol"/>
    <property type="match status" value="1"/>
</dbReference>
<reference evidence="3" key="1">
    <citation type="submission" date="2021-03" db="EMBL/GenBank/DDBJ databases">
        <title>Leucobacter chromiisoli sp. nov., isolated from chromium-containing soil of chemical plant.</title>
        <authorList>
            <person name="Xu Z."/>
        </authorList>
    </citation>
    <scope>NUCLEOTIDE SEQUENCE</scope>
    <source>
        <strain evidence="3">A2</strain>
    </source>
</reference>
<protein>
    <submittedName>
        <fullName evidence="3">Bifunctional DNA primase/polymerase</fullName>
    </submittedName>
</protein>
<sequence>MVALDGRVDAIAQLVGREADPFQAALLLARVGVPVFPCAPGAKHPLIRRGRGFLDATTNPTQIARWWSSQSNANVAIPTGAISGVDVVDIDVHEGSDGYKAFRRARDAGLLSGWSMLVHTPSNGLHIYFPHEDGRDQRSWQAPDSAVDFRGDGGYVLVPPSSVRQSDGSTRSYQFRSRSPAPVAAVDAKRLRRFLAPERSRVRRLVNPRPGTHASSNRLAEWLAQRPEGSRNASLFWASCRLIEDGADVAETISTLGGAAERAGLEAGEIERTVRSAHRAVNGPGQPETGSERLVTAADDYFKLSSRSVISQIESGRSLS</sequence>
<dbReference type="RefSeq" id="WP_208046877.1">
    <property type="nucleotide sequence ID" value="NZ_JAGDYL010000032.1"/>
</dbReference>
<evidence type="ECO:0000259" key="1">
    <source>
        <dbReference type="SMART" id="SM00942"/>
    </source>
</evidence>
<dbReference type="InterPro" id="IPR015330">
    <property type="entry name" value="DNA_primase/pol_bifunc_N"/>
</dbReference>